<evidence type="ECO:0000313" key="17">
    <source>
        <dbReference type="EnsemblMetazoa" id="CLYHEMP006607.1"/>
    </source>
</evidence>
<evidence type="ECO:0000256" key="5">
    <source>
        <dbReference type="ARBA" id="ARBA00012759"/>
    </source>
</evidence>
<feature type="region of interest" description="Disordered" evidence="14">
    <location>
        <begin position="701"/>
        <end position="739"/>
    </location>
</feature>
<keyword evidence="10" id="KW-0833">Ubl conjugation pathway</keyword>
<organism evidence="17 18">
    <name type="scientific">Clytia hemisphaerica</name>
    <dbReference type="NCBI Taxonomy" id="252671"/>
    <lineage>
        <taxon>Eukaryota</taxon>
        <taxon>Metazoa</taxon>
        <taxon>Cnidaria</taxon>
        <taxon>Hydrozoa</taxon>
        <taxon>Hydroidolina</taxon>
        <taxon>Leptothecata</taxon>
        <taxon>Obeliida</taxon>
        <taxon>Clytiidae</taxon>
        <taxon>Clytia</taxon>
    </lineage>
</organism>
<name>A0A7M5UVS7_9CNID</name>
<dbReference type="GO" id="GO:0006508">
    <property type="term" value="P:proteolysis"/>
    <property type="evidence" value="ECO:0007669"/>
    <property type="project" value="UniProtKB-KW"/>
</dbReference>
<evidence type="ECO:0000259" key="15">
    <source>
        <dbReference type="PROSITE" id="PS50235"/>
    </source>
</evidence>
<evidence type="ECO:0000256" key="14">
    <source>
        <dbReference type="SAM" id="MobiDB-lite"/>
    </source>
</evidence>
<keyword evidence="12" id="KW-0788">Thiol protease</keyword>
<dbReference type="PANTHER" id="PTHR11830">
    <property type="entry name" value="40S RIBOSOMAL PROTEIN S3A"/>
    <property type="match status" value="1"/>
</dbReference>
<comment type="catalytic activity">
    <reaction evidence="1">
        <text>Thiol-dependent hydrolysis of ester, thioester, amide, peptide and isopeptide bonds formed by the C-terminal Gly of ubiquitin (a 76-residue protein attached to proteins as an intracellular targeting signal).</text>
        <dbReference type="EC" id="3.4.19.12"/>
    </reaction>
</comment>
<protein>
    <recommendedName>
        <fullName evidence="5">ubiquitinyl hydrolase 1</fullName>
        <ecNumber evidence="5">3.4.19.12</ecNumber>
    </recommendedName>
</protein>
<dbReference type="SUPFAM" id="SSF54001">
    <property type="entry name" value="Cysteine proteinases"/>
    <property type="match status" value="1"/>
</dbReference>
<dbReference type="InterPro" id="IPR000938">
    <property type="entry name" value="CAP-Gly_domain"/>
</dbReference>
<comment type="subcellular location">
    <subcellularLocation>
        <location evidence="2">Cytoplasm</location>
        <location evidence="2">Cytoskeleton</location>
        <location evidence="2">Microtubule organizing center</location>
        <location evidence="2">Centrosome</location>
    </subcellularLocation>
    <subcellularLocation>
        <location evidence="3">Cytoplasm</location>
        <location evidence="3">Perinuclear region</location>
    </subcellularLocation>
</comment>
<feature type="domain" description="CAP-Gly" evidence="16">
    <location>
        <begin position="157"/>
        <end position="199"/>
    </location>
</feature>
<dbReference type="InterPro" id="IPR028889">
    <property type="entry name" value="USP"/>
</dbReference>
<dbReference type="RefSeq" id="XP_066917436.1">
    <property type="nucleotide sequence ID" value="XM_067061335.1"/>
</dbReference>
<dbReference type="AlphaFoldDB" id="A0A7M5UVS7"/>
<keyword evidence="11" id="KW-0378">Hydrolase</keyword>
<evidence type="ECO:0000256" key="3">
    <source>
        <dbReference type="ARBA" id="ARBA00004556"/>
    </source>
</evidence>
<dbReference type="InterPro" id="IPR038765">
    <property type="entry name" value="Papain-like_cys_pep_sf"/>
</dbReference>
<evidence type="ECO:0000256" key="10">
    <source>
        <dbReference type="ARBA" id="ARBA00022786"/>
    </source>
</evidence>
<evidence type="ECO:0000256" key="6">
    <source>
        <dbReference type="ARBA" id="ARBA00022490"/>
    </source>
</evidence>
<keyword evidence="7" id="KW-0597">Phosphoprotein</keyword>
<evidence type="ECO:0000256" key="4">
    <source>
        <dbReference type="ARBA" id="ARBA00009085"/>
    </source>
</evidence>
<feature type="compositionally biased region" description="Basic and acidic residues" evidence="14">
    <location>
        <begin position="211"/>
        <end position="222"/>
    </location>
</feature>
<dbReference type="EC" id="3.4.19.12" evidence="5"/>
<dbReference type="Gene3D" id="3.90.70.10">
    <property type="entry name" value="Cysteine proteinases"/>
    <property type="match status" value="1"/>
</dbReference>
<dbReference type="Gene3D" id="2.30.30.190">
    <property type="entry name" value="CAP Gly-rich-like domain"/>
    <property type="match status" value="2"/>
</dbReference>
<evidence type="ECO:0000256" key="7">
    <source>
        <dbReference type="ARBA" id="ARBA00022553"/>
    </source>
</evidence>
<dbReference type="Proteomes" id="UP000594262">
    <property type="component" value="Unplaced"/>
</dbReference>
<feature type="compositionally biased region" description="Basic and acidic residues" evidence="14">
    <location>
        <begin position="702"/>
        <end position="713"/>
    </location>
</feature>
<feature type="domain" description="USP" evidence="15">
    <location>
        <begin position="752"/>
        <end position="1075"/>
    </location>
</feature>
<dbReference type="SUPFAM" id="SSF74924">
    <property type="entry name" value="Cap-Gly domain"/>
    <property type="match status" value="2"/>
</dbReference>
<keyword evidence="9" id="KW-0479">Metal-binding</keyword>
<dbReference type="Pfam" id="PF01302">
    <property type="entry name" value="CAP_GLY"/>
    <property type="match status" value="2"/>
</dbReference>
<dbReference type="GeneID" id="136804726"/>
<accession>A0A7M5UVS7</accession>
<evidence type="ECO:0000313" key="18">
    <source>
        <dbReference type="Proteomes" id="UP000594262"/>
    </source>
</evidence>
<feature type="region of interest" description="Disordered" evidence="14">
    <location>
        <begin position="211"/>
        <end position="287"/>
    </location>
</feature>
<dbReference type="InterPro" id="IPR001394">
    <property type="entry name" value="Peptidase_C19_UCH"/>
</dbReference>
<dbReference type="GO" id="GO:0005813">
    <property type="term" value="C:centrosome"/>
    <property type="evidence" value="ECO:0007669"/>
    <property type="project" value="UniProtKB-SubCell"/>
</dbReference>
<dbReference type="GO" id="GO:0046872">
    <property type="term" value="F:metal ion binding"/>
    <property type="evidence" value="ECO:0007669"/>
    <property type="project" value="UniProtKB-KW"/>
</dbReference>
<evidence type="ECO:0000256" key="1">
    <source>
        <dbReference type="ARBA" id="ARBA00000707"/>
    </source>
</evidence>
<comment type="similarity">
    <text evidence="4">Belongs to the peptidase C19 family.</text>
</comment>
<dbReference type="GO" id="GO:0004843">
    <property type="term" value="F:cysteine-type deubiquitinase activity"/>
    <property type="evidence" value="ECO:0007669"/>
    <property type="project" value="UniProtKB-EC"/>
</dbReference>
<reference evidence="17" key="1">
    <citation type="submission" date="2021-01" db="UniProtKB">
        <authorList>
            <consortium name="EnsemblMetazoa"/>
        </authorList>
    </citation>
    <scope>IDENTIFICATION</scope>
</reference>
<evidence type="ECO:0000256" key="11">
    <source>
        <dbReference type="ARBA" id="ARBA00022801"/>
    </source>
</evidence>
<dbReference type="SMART" id="SM01052">
    <property type="entry name" value="CAP_GLY"/>
    <property type="match status" value="2"/>
</dbReference>
<evidence type="ECO:0000256" key="13">
    <source>
        <dbReference type="ARBA" id="ARBA00022833"/>
    </source>
</evidence>
<feature type="region of interest" description="Disordered" evidence="14">
    <location>
        <begin position="458"/>
        <end position="481"/>
    </location>
</feature>
<keyword evidence="6" id="KW-0963">Cytoplasm</keyword>
<keyword evidence="18" id="KW-1185">Reference proteome</keyword>
<proteinExistence type="inferred from homology"/>
<dbReference type="Pfam" id="PF00443">
    <property type="entry name" value="UCH"/>
    <property type="match status" value="1"/>
</dbReference>
<evidence type="ECO:0000256" key="8">
    <source>
        <dbReference type="ARBA" id="ARBA00022670"/>
    </source>
</evidence>
<evidence type="ECO:0000256" key="12">
    <source>
        <dbReference type="ARBA" id="ARBA00022807"/>
    </source>
</evidence>
<keyword evidence="13" id="KW-0862">Zinc</keyword>
<feature type="compositionally biased region" description="Polar residues" evidence="14">
    <location>
        <begin position="223"/>
        <end position="251"/>
    </location>
</feature>
<keyword evidence="8" id="KW-0645">Protease</keyword>
<dbReference type="GO" id="GO:0048471">
    <property type="term" value="C:perinuclear region of cytoplasm"/>
    <property type="evidence" value="ECO:0007669"/>
    <property type="project" value="UniProtKB-SubCell"/>
</dbReference>
<evidence type="ECO:0000256" key="9">
    <source>
        <dbReference type="ARBA" id="ARBA00022723"/>
    </source>
</evidence>
<evidence type="ECO:0000259" key="16">
    <source>
        <dbReference type="PROSITE" id="PS50245"/>
    </source>
</evidence>
<dbReference type="GO" id="GO:0016579">
    <property type="term" value="P:protein deubiquitination"/>
    <property type="evidence" value="ECO:0007669"/>
    <property type="project" value="InterPro"/>
</dbReference>
<dbReference type="EnsemblMetazoa" id="CLYHEMT006607.1">
    <property type="protein sequence ID" value="CLYHEMP006607.1"/>
    <property type="gene ID" value="CLYHEMG006607"/>
</dbReference>
<dbReference type="OrthoDB" id="6287070at2759"/>
<sequence length="1115" mass="127170">MTYQPLFYNPGSIPPTMASKSGKNAIKYYILLKDIVGFEKKKSRLLRTETLDQYQALMGEIFYKEEKKNEFDEDAFVSAENQDRHVNCTEEKFEPLSSKLFRILIAVPSKIERMYLLDSKEMVKKILNIEVGDMVDVELNNSEGSKTVSGGRIGYVGQIQGRVGEYIGIRFEEAYGDSDGSIDRKFYFHAKAKHGLFVSADKIKKVIKRKDIPKEIMKRQKSSDNSLQPQKNHGPNKSFGNHYNTRSQAPSSMPAGGSYAKATKGGKADSKTKPKKGRKKEIESVGDEYEGHQVNTRVVFFTENAKQICGVLKFLGYLKSDDDTVWAVVETDNYFTVAGYADTKLKFSKELKALKIPSNKGFVARPLELMKEEVLMGQIHEDSNKPYNRDVENSGHDEEAEVLKPKELNAREFKNELLKQQQDIEMKSVKKENMYHARLEDKDAIRTVNSIDPSTLTEEFKNHIPNPDSYSKAPKESSDYASINPQKVGKGFAEIGDDPSVIPSGPNQPIYDEVQQPGTRYSTKRTDYQQVNDIKPSRALPDIYTVDTTQLQGSSALQNQYLQRELDQMKHQLPTNTSSNLPQNFYNGVNDVQPGQSFQMDINQGDQLQRPGMEDKRVAEEPPIELTVEMMVEVSVNKKPYYGVVKWLGLSEVEGKMVDIVGLEMEEAYNFASTNGIFQGQKRFDCPSGNSFFTKAKKCKPDRRFQMEEEQPKQKKRVNKTQTPRPKEDVPLTGYSPPATELKQRKHLGRMKGIQGHHNSCYMDSTLFAMFSFTDAFDAALLRERKDDVTEDYKPAQKILKEEIVNPLRQNGFVQSGSVMNLRKILNKHAGKLGGFMTEEKDPEELVVLLFEKVIPMEPLISIKTPNAVNRSLLYQIFPPKPDYDLPSVQDLLTLSLIDTDLLLNEIPPVMVLQMPRFGTQKMCERIFINPQLDLTNILYTSEKLCHFCNERASCMCKDCSGQPKPFGAENRNAFLCKHCMEVSHRHPDRAHHKWNEIELCKEPIKYDKGSLTMELFAVVCINTSHYVSFVKCGDGDKEKWVFFDSMADREGGDSDGYNIPEVAELPDLKKHLKDVELVKGLKKEMHNKNNERLLRFFEDASLCMYRSKEYLAYQ</sequence>
<dbReference type="PROSITE" id="PS50235">
    <property type="entry name" value="USP_3"/>
    <property type="match status" value="1"/>
</dbReference>
<dbReference type="InterPro" id="IPR036859">
    <property type="entry name" value="CAP-Gly_dom_sf"/>
</dbReference>
<evidence type="ECO:0000256" key="2">
    <source>
        <dbReference type="ARBA" id="ARBA00004300"/>
    </source>
</evidence>
<dbReference type="PROSITE" id="PS50245">
    <property type="entry name" value="CAP_GLY_2"/>
    <property type="match status" value="1"/>
</dbReference>